<organism evidence="2 3">
    <name type="scientific">Heterorhabditis bacteriophora</name>
    <name type="common">Entomopathogenic nematode worm</name>
    <dbReference type="NCBI Taxonomy" id="37862"/>
    <lineage>
        <taxon>Eukaryota</taxon>
        <taxon>Metazoa</taxon>
        <taxon>Ecdysozoa</taxon>
        <taxon>Nematoda</taxon>
        <taxon>Chromadorea</taxon>
        <taxon>Rhabditida</taxon>
        <taxon>Rhabditina</taxon>
        <taxon>Rhabditomorpha</taxon>
        <taxon>Strongyloidea</taxon>
        <taxon>Heterorhabditidae</taxon>
        <taxon>Heterorhabditis</taxon>
    </lineage>
</organism>
<sequence length="69" mass="8379">MFRWSRALELAVKHKTHIETVIGYRQKYLDQIGKKETDPKFLKHMGEVEIDWNHIRETIAEEKIKEEKK</sequence>
<keyword evidence="2" id="KW-1185">Reference proteome</keyword>
<feature type="domain" description="IFT80/172/WDR35 TPR" evidence="1">
    <location>
        <begin position="1"/>
        <end position="67"/>
    </location>
</feature>
<dbReference type="GO" id="GO:0005929">
    <property type="term" value="C:cilium"/>
    <property type="evidence" value="ECO:0007669"/>
    <property type="project" value="TreeGrafter"/>
</dbReference>
<dbReference type="GO" id="GO:0060271">
    <property type="term" value="P:cilium assembly"/>
    <property type="evidence" value="ECO:0007669"/>
    <property type="project" value="TreeGrafter"/>
</dbReference>
<evidence type="ECO:0000259" key="1">
    <source>
        <dbReference type="Pfam" id="PF23387"/>
    </source>
</evidence>
<name>A0A1I7XJL4_HETBA</name>
<dbReference type="PANTHER" id="PTHR24098:SF0">
    <property type="entry name" value="OUTER SEGMENT 5"/>
    <property type="match status" value="1"/>
</dbReference>
<dbReference type="Pfam" id="PF23387">
    <property type="entry name" value="TPR_IFT80_172"/>
    <property type="match status" value="1"/>
</dbReference>
<accession>A0A1I7XJL4</accession>
<dbReference type="WBParaSite" id="Hba_17690">
    <property type="protein sequence ID" value="Hba_17690"/>
    <property type="gene ID" value="Hba_17690"/>
</dbReference>
<dbReference type="InterPro" id="IPR056157">
    <property type="entry name" value="TPR_IFT80_172_dom"/>
</dbReference>
<reference evidence="3" key="1">
    <citation type="submission" date="2016-11" db="UniProtKB">
        <authorList>
            <consortium name="WormBaseParasite"/>
        </authorList>
    </citation>
    <scope>IDENTIFICATION</scope>
</reference>
<proteinExistence type="predicted"/>
<dbReference type="Proteomes" id="UP000095283">
    <property type="component" value="Unplaced"/>
</dbReference>
<protein>
    <submittedName>
        <fullName evidence="3">Transposase</fullName>
    </submittedName>
</protein>
<dbReference type="AlphaFoldDB" id="A0A1I7XJL4"/>
<dbReference type="GO" id="GO:0030992">
    <property type="term" value="C:intraciliary transport particle B"/>
    <property type="evidence" value="ECO:0007669"/>
    <property type="project" value="TreeGrafter"/>
</dbReference>
<evidence type="ECO:0000313" key="3">
    <source>
        <dbReference type="WBParaSite" id="Hba_17690"/>
    </source>
</evidence>
<evidence type="ECO:0000313" key="2">
    <source>
        <dbReference type="Proteomes" id="UP000095283"/>
    </source>
</evidence>
<dbReference type="PANTHER" id="PTHR24098">
    <property type="entry name" value="OUTER SEGMENT 5"/>
    <property type="match status" value="1"/>
</dbReference>